<keyword evidence="3" id="KW-0238">DNA-binding</keyword>
<keyword evidence="1" id="KW-0663">Pyridoxal phosphate</keyword>
<keyword evidence="8" id="KW-1185">Reference proteome</keyword>
<dbReference type="GO" id="GO:0003700">
    <property type="term" value="F:DNA-binding transcription factor activity"/>
    <property type="evidence" value="ECO:0007669"/>
    <property type="project" value="InterPro"/>
</dbReference>
<keyword evidence="4" id="KW-0804">Transcription</keyword>
<dbReference type="SUPFAM" id="SSF46785">
    <property type="entry name" value="Winged helix' DNA-binding domain"/>
    <property type="match status" value="1"/>
</dbReference>
<dbReference type="RefSeq" id="WP_245811706.1">
    <property type="nucleotide sequence ID" value="NZ_CP041743.1"/>
</dbReference>
<dbReference type="Gene3D" id="1.10.10.10">
    <property type="entry name" value="Winged helix-like DNA-binding domain superfamily/Winged helix DNA-binding domain"/>
    <property type="match status" value="1"/>
</dbReference>
<dbReference type="InterPro" id="IPR036390">
    <property type="entry name" value="WH_DNA-bd_sf"/>
</dbReference>
<organism evidence="7 8">
    <name type="scientific">Paraburkholderia megapolitana</name>
    <dbReference type="NCBI Taxonomy" id="420953"/>
    <lineage>
        <taxon>Bacteria</taxon>
        <taxon>Pseudomonadati</taxon>
        <taxon>Pseudomonadota</taxon>
        <taxon>Betaproteobacteria</taxon>
        <taxon>Burkholderiales</taxon>
        <taxon>Burkholderiaceae</taxon>
        <taxon>Paraburkholderia</taxon>
    </lineage>
</organism>
<evidence type="ECO:0000256" key="5">
    <source>
        <dbReference type="SAM" id="MobiDB-lite"/>
    </source>
</evidence>
<dbReference type="SMART" id="SM00345">
    <property type="entry name" value="HTH_GNTR"/>
    <property type="match status" value="1"/>
</dbReference>
<keyword evidence="2" id="KW-0805">Transcription regulation</keyword>
<name>A0A1I3TC85_9BURK</name>
<reference evidence="7 8" key="1">
    <citation type="submission" date="2016-10" db="EMBL/GenBank/DDBJ databases">
        <authorList>
            <person name="de Groot N.N."/>
        </authorList>
    </citation>
    <scope>NUCLEOTIDE SEQUENCE [LARGE SCALE GENOMIC DNA]</scope>
    <source>
        <strain evidence="7 8">LMG 23650</strain>
    </source>
</reference>
<dbReference type="CDD" id="cd07377">
    <property type="entry name" value="WHTH_GntR"/>
    <property type="match status" value="1"/>
</dbReference>
<dbReference type="InterPro" id="IPR000524">
    <property type="entry name" value="Tscrpt_reg_HTH_GntR"/>
</dbReference>
<dbReference type="PROSITE" id="PS50949">
    <property type="entry name" value="HTH_GNTR"/>
    <property type="match status" value="1"/>
</dbReference>
<evidence type="ECO:0000256" key="3">
    <source>
        <dbReference type="ARBA" id="ARBA00023125"/>
    </source>
</evidence>
<dbReference type="InterPro" id="IPR051446">
    <property type="entry name" value="HTH_trans_reg/aminotransferase"/>
</dbReference>
<feature type="domain" description="HTH gntR-type" evidence="6">
    <location>
        <begin position="62"/>
        <end position="130"/>
    </location>
</feature>
<dbReference type="PANTHER" id="PTHR46577">
    <property type="entry name" value="HTH-TYPE TRANSCRIPTIONAL REGULATORY PROTEIN GABR"/>
    <property type="match status" value="1"/>
</dbReference>
<evidence type="ECO:0000313" key="7">
    <source>
        <dbReference type="EMBL" id="SFJ67999.1"/>
    </source>
</evidence>
<dbReference type="PANTHER" id="PTHR46577:SF1">
    <property type="entry name" value="HTH-TYPE TRANSCRIPTIONAL REGULATORY PROTEIN GABR"/>
    <property type="match status" value="1"/>
</dbReference>
<feature type="region of interest" description="Disordered" evidence="5">
    <location>
        <begin position="1"/>
        <end position="24"/>
    </location>
</feature>
<sequence>MSMDQQYLRTDHSIPTHSSSDIPHRISIDADRSAPEPRATHTAAAVATRVSAWQPDFALLRGNIRIALADQIEQAVRLGVLRPGDLFRPQREIADALGFHRNTINAAFREAARRGLVRGSKRRGTVVLPLDEG</sequence>
<dbReference type="GO" id="GO:0003677">
    <property type="term" value="F:DNA binding"/>
    <property type="evidence" value="ECO:0007669"/>
    <property type="project" value="UniProtKB-KW"/>
</dbReference>
<evidence type="ECO:0000256" key="2">
    <source>
        <dbReference type="ARBA" id="ARBA00023015"/>
    </source>
</evidence>
<protein>
    <submittedName>
        <fullName evidence="7">Regulatory protein, gntR family</fullName>
    </submittedName>
</protein>
<proteinExistence type="predicted"/>
<dbReference type="STRING" id="420953.SAMN05192543_109192"/>
<accession>A0A1I3TC85</accession>
<dbReference type="InterPro" id="IPR036388">
    <property type="entry name" value="WH-like_DNA-bd_sf"/>
</dbReference>
<gene>
    <name evidence="7" type="ORF">SAMN05192543_109192</name>
</gene>
<dbReference type="Proteomes" id="UP000199548">
    <property type="component" value="Unassembled WGS sequence"/>
</dbReference>
<evidence type="ECO:0000256" key="4">
    <source>
        <dbReference type="ARBA" id="ARBA00023163"/>
    </source>
</evidence>
<evidence type="ECO:0000259" key="6">
    <source>
        <dbReference type="PROSITE" id="PS50949"/>
    </source>
</evidence>
<dbReference type="EMBL" id="FOQU01000009">
    <property type="protein sequence ID" value="SFJ67999.1"/>
    <property type="molecule type" value="Genomic_DNA"/>
</dbReference>
<dbReference type="AlphaFoldDB" id="A0A1I3TC85"/>
<dbReference type="Pfam" id="PF00392">
    <property type="entry name" value="GntR"/>
    <property type="match status" value="1"/>
</dbReference>
<evidence type="ECO:0000256" key="1">
    <source>
        <dbReference type="ARBA" id="ARBA00022898"/>
    </source>
</evidence>
<evidence type="ECO:0000313" key="8">
    <source>
        <dbReference type="Proteomes" id="UP000199548"/>
    </source>
</evidence>